<feature type="non-terminal residue" evidence="1">
    <location>
        <position position="1"/>
    </location>
</feature>
<reference evidence="1 2" key="1">
    <citation type="journal article" date="2018" name="Front. Plant Sci.">
        <title>Red Clover (Trifolium pratense) and Zigzag Clover (T. medium) - A Picture of Genomic Similarities and Differences.</title>
        <authorList>
            <person name="Dluhosova J."/>
            <person name="Istvanek J."/>
            <person name="Nedelnik J."/>
            <person name="Repkova J."/>
        </authorList>
    </citation>
    <scope>NUCLEOTIDE SEQUENCE [LARGE SCALE GENOMIC DNA]</scope>
    <source>
        <strain evidence="2">cv. 10/8</strain>
        <tissue evidence="1">Leaf</tissue>
    </source>
</reference>
<keyword evidence="2" id="KW-1185">Reference proteome</keyword>
<evidence type="ECO:0000313" key="1">
    <source>
        <dbReference type="EMBL" id="MCI65329.1"/>
    </source>
</evidence>
<organism evidence="1 2">
    <name type="scientific">Trifolium medium</name>
    <dbReference type="NCBI Taxonomy" id="97028"/>
    <lineage>
        <taxon>Eukaryota</taxon>
        <taxon>Viridiplantae</taxon>
        <taxon>Streptophyta</taxon>
        <taxon>Embryophyta</taxon>
        <taxon>Tracheophyta</taxon>
        <taxon>Spermatophyta</taxon>
        <taxon>Magnoliopsida</taxon>
        <taxon>eudicotyledons</taxon>
        <taxon>Gunneridae</taxon>
        <taxon>Pentapetalae</taxon>
        <taxon>rosids</taxon>
        <taxon>fabids</taxon>
        <taxon>Fabales</taxon>
        <taxon>Fabaceae</taxon>
        <taxon>Papilionoideae</taxon>
        <taxon>50 kb inversion clade</taxon>
        <taxon>NPAAA clade</taxon>
        <taxon>Hologalegina</taxon>
        <taxon>IRL clade</taxon>
        <taxon>Trifolieae</taxon>
        <taxon>Trifolium</taxon>
    </lineage>
</organism>
<accession>A0A392TWJ2</accession>
<dbReference type="Proteomes" id="UP000265520">
    <property type="component" value="Unassembled WGS sequence"/>
</dbReference>
<evidence type="ECO:0000313" key="2">
    <source>
        <dbReference type="Proteomes" id="UP000265520"/>
    </source>
</evidence>
<proteinExistence type="predicted"/>
<sequence>KEKAIVDVNLAAARQEKAIVDVNLAAAKQVG</sequence>
<comment type="caution">
    <text evidence="1">The sequence shown here is derived from an EMBL/GenBank/DDBJ whole genome shotgun (WGS) entry which is preliminary data.</text>
</comment>
<dbReference type="EMBL" id="LXQA010673563">
    <property type="protein sequence ID" value="MCI65329.1"/>
    <property type="molecule type" value="Genomic_DNA"/>
</dbReference>
<protein>
    <submittedName>
        <fullName evidence="1">Uncharacterized protein</fullName>
    </submittedName>
</protein>
<dbReference type="AlphaFoldDB" id="A0A392TWJ2"/>
<name>A0A392TWJ2_9FABA</name>